<keyword evidence="10 18" id="KW-0560">Oxidoreductase</keyword>
<dbReference type="Pfam" id="PF00743">
    <property type="entry name" value="FMO-like"/>
    <property type="match status" value="2"/>
</dbReference>
<evidence type="ECO:0000256" key="15">
    <source>
        <dbReference type="ARBA" id="ARBA00048041"/>
    </source>
</evidence>
<evidence type="ECO:0000256" key="18">
    <source>
        <dbReference type="RuleBase" id="RU361177"/>
    </source>
</evidence>
<dbReference type="GO" id="GO:0050661">
    <property type="term" value="F:NADP binding"/>
    <property type="evidence" value="ECO:0007669"/>
    <property type="project" value="InterPro"/>
</dbReference>
<dbReference type="EMBL" id="JBAMIC010004070">
    <property type="protein sequence ID" value="KAK7088679.1"/>
    <property type="molecule type" value="Genomic_DNA"/>
</dbReference>
<dbReference type="GO" id="GO:0050660">
    <property type="term" value="F:flavin adenine dinucleotide binding"/>
    <property type="evidence" value="ECO:0007669"/>
    <property type="project" value="InterPro"/>
</dbReference>
<keyword evidence="22" id="KW-1185">Reference proteome</keyword>
<comment type="catalytic activity">
    <reaction evidence="16">
        <text>trimethylamine + NADPH + O2 = trimethylamine N-oxide + NADP(+) + H2O</text>
        <dbReference type="Rhea" id="RHEA:31979"/>
        <dbReference type="ChEBI" id="CHEBI:15377"/>
        <dbReference type="ChEBI" id="CHEBI:15379"/>
        <dbReference type="ChEBI" id="CHEBI:15724"/>
        <dbReference type="ChEBI" id="CHEBI:57783"/>
        <dbReference type="ChEBI" id="CHEBI:58349"/>
        <dbReference type="ChEBI" id="CHEBI:58389"/>
        <dbReference type="EC" id="1.14.13.148"/>
    </reaction>
    <physiologicalReaction direction="left-to-right" evidence="16">
        <dbReference type="Rhea" id="RHEA:31980"/>
    </physiologicalReaction>
</comment>
<dbReference type="FunFam" id="3.50.50.60:FF:000159">
    <property type="entry name" value="Dimethylaniline monooxygenase [N-oxide-forming]"/>
    <property type="match status" value="1"/>
</dbReference>
<dbReference type="InterPro" id="IPR020946">
    <property type="entry name" value="Flavin_mOase-like"/>
</dbReference>
<evidence type="ECO:0000256" key="4">
    <source>
        <dbReference type="ARBA" id="ARBA00022630"/>
    </source>
</evidence>
<keyword evidence="5 20" id="KW-0812">Transmembrane</keyword>
<evidence type="ECO:0000313" key="21">
    <source>
        <dbReference type="EMBL" id="KAK7088679.1"/>
    </source>
</evidence>
<dbReference type="Proteomes" id="UP001374579">
    <property type="component" value="Unassembled WGS sequence"/>
</dbReference>
<comment type="catalytic activity">
    <reaction evidence="15">
        <text>hypotaurine + NADPH + O2 + H(+) = taurine + NADP(+) + H2O</text>
        <dbReference type="Rhea" id="RHEA:69819"/>
        <dbReference type="ChEBI" id="CHEBI:15377"/>
        <dbReference type="ChEBI" id="CHEBI:15378"/>
        <dbReference type="ChEBI" id="CHEBI:15379"/>
        <dbReference type="ChEBI" id="CHEBI:57783"/>
        <dbReference type="ChEBI" id="CHEBI:57853"/>
        <dbReference type="ChEBI" id="CHEBI:58349"/>
        <dbReference type="ChEBI" id="CHEBI:507393"/>
        <dbReference type="EC" id="1.14.13.8"/>
    </reaction>
    <physiologicalReaction direction="left-to-right" evidence="15">
        <dbReference type="Rhea" id="RHEA:69820"/>
    </physiologicalReaction>
</comment>
<dbReference type="InterPro" id="IPR050346">
    <property type="entry name" value="FMO-like"/>
</dbReference>
<comment type="caution">
    <text evidence="21">The sequence shown here is derived from an EMBL/GenBank/DDBJ whole genome shotgun (WGS) entry which is preliminary data.</text>
</comment>
<feature type="transmembrane region" description="Helical" evidence="20">
    <location>
        <begin position="655"/>
        <end position="679"/>
    </location>
</feature>
<evidence type="ECO:0000256" key="5">
    <source>
        <dbReference type="ARBA" id="ARBA00022692"/>
    </source>
</evidence>
<dbReference type="PANTHER" id="PTHR23023">
    <property type="entry name" value="DIMETHYLANILINE MONOOXYGENASE"/>
    <property type="match status" value="1"/>
</dbReference>
<evidence type="ECO:0000256" key="16">
    <source>
        <dbReference type="ARBA" id="ARBA00048088"/>
    </source>
</evidence>
<dbReference type="Gene3D" id="3.50.50.60">
    <property type="entry name" value="FAD/NAD(P)-binding domain"/>
    <property type="match status" value="2"/>
</dbReference>
<keyword evidence="12 20" id="KW-0472">Membrane</keyword>
<evidence type="ECO:0000256" key="12">
    <source>
        <dbReference type="ARBA" id="ARBA00023136"/>
    </source>
</evidence>
<dbReference type="PIRSF" id="PIRSF000332">
    <property type="entry name" value="FMO"/>
    <property type="match status" value="1"/>
</dbReference>
<comment type="similarity">
    <text evidence="3 18">Belongs to the FMO family.</text>
</comment>
<keyword evidence="11 18" id="KW-0503">Monooxygenase</keyword>
<dbReference type="GO" id="GO:0034899">
    <property type="term" value="F:trimethylamine monooxygenase activity"/>
    <property type="evidence" value="ECO:0007669"/>
    <property type="project" value="UniProtKB-EC"/>
</dbReference>
<keyword evidence="8" id="KW-0521">NADP</keyword>
<proteinExistence type="inferred from homology"/>
<gene>
    <name evidence="21" type="ORF">V1264_022572</name>
</gene>
<keyword evidence="9 20" id="KW-1133">Transmembrane helix</keyword>
<evidence type="ECO:0000256" key="19">
    <source>
        <dbReference type="SAM" id="MobiDB-lite"/>
    </source>
</evidence>
<dbReference type="GO" id="GO:0005789">
    <property type="term" value="C:endoplasmic reticulum membrane"/>
    <property type="evidence" value="ECO:0007669"/>
    <property type="project" value="UniProtKB-SubCell"/>
</dbReference>
<evidence type="ECO:0000256" key="2">
    <source>
        <dbReference type="ARBA" id="ARBA00004389"/>
    </source>
</evidence>
<dbReference type="GO" id="GO:0004499">
    <property type="term" value="F:N,N-dimethylaniline monooxygenase activity"/>
    <property type="evidence" value="ECO:0007669"/>
    <property type="project" value="InterPro"/>
</dbReference>
<evidence type="ECO:0000256" key="13">
    <source>
        <dbReference type="ARBA" id="ARBA00045957"/>
    </source>
</evidence>
<evidence type="ECO:0000256" key="14">
    <source>
        <dbReference type="ARBA" id="ARBA00047338"/>
    </source>
</evidence>
<dbReference type="InterPro" id="IPR036188">
    <property type="entry name" value="FAD/NAD-bd_sf"/>
</dbReference>
<comment type="catalytic activity">
    <reaction evidence="14">
        <text>hypotaurine + NADH + O2 + H(+) = taurine + NAD(+) + H2O</text>
        <dbReference type="Rhea" id="RHEA:74111"/>
        <dbReference type="ChEBI" id="CHEBI:15377"/>
        <dbReference type="ChEBI" id="CHEBI:15378"/>
        <dbReference type="ChEBI" id="CHEBI:15379"/>
        <dbReference type="ChEBI" id="CHEBI:57540"/>
        <dbReference type="ChEBI" id="CHEBI:57853"/>
        <dbReference type="ChEBI" id="CHEBI:57945"/>
        <dbReference type="ChEBI" id="CHEBI:507393"/>
        <dbReference type="EC" id="1.14.13.8"/>
    </reaction>
    <physiologicalReaction direction="left-to-right" evidence="14">
        <dbReference type="Rhea" id="RHEA:74112"/>
    </physiologicalReaction>
</comment>
<dbReference type="InterPro" id="IPR000960">
    <property type="entry name" value="Flavin_mOase"/>
</dbReference>
<dbReference type="SUPFAM" id="SSF51905">
    <property type="entry name" value="FAD/NAD(P)-binding domain"/>
    <property type="match status" value="1"/>
</dbReference>
<keyword evidence="4 18" id="KW-0285">Flavoprotein</keyword>
<evidence type="ECO:0000256" key="6">
    <source>
        <dbReference type="ARBA" id="ARBA00022824"/>
    </source>
</evidence>
<keyword evidence="6" id="KW-0256">Endoplasmic reticulum</keyword>
<reference evidence="21 22" key="1">
    <citation type="submission" date="2024-02" db="EMBL/GenBank/DDBJ databases">
        <title>Chromosome-scale genome assembly of the rough periwinkle Littorina saxatilis.</title>
        <authorList>
            <person name="De Jode A."/>
            <person name="Faria R."/>
            <person name="Formenti G."/>
            <person name="Sims Y."/>
            <person name="Smith T.P."/>
            <person name="Tracey A."/>
            <person name="Wood J.M.D."/>
            <person name="Zagrodzka Z.B."/>
            <person name="Johannesson K."/>
            <person name="Butlin R.K."/>
            <person name="Leder E.H."/>
        </authorList>
    </citation>
    <scope>NUCLEOTIDE SEQUENCE [LARGE SCALE GENOMIC DNA]</scope>
    <source>
        <strain evidence="21">Snail1</strain>
        <tissue evidence="21">Muscle</tissue>
    </source>
</reference>
<dbReference type="EC" id="1.-.-.-" evidence="18"/>
<sequence>MMRLGGGGKRVVVVGAGSSGLTAIKTCLEDDVTPLCLEKTQRIGGLWNYSPLPSAPHTAGIYESLVINTCREMMAFSDFPVPQTFPQFMTHRHVMQYFRQYADHFGLLPYIRFNTEVRHVRKADDYDVTGRWMVTYVVHVDDACPMKCVNEGGNDVTSSSTGSACQCDREGEQQGERERREEASPCNPCSSADENQDQPETEGRRRGACREVREEFDGVMICSGHHTVPYVPDLPGMGTFQGQTIHSQQYKRPEPFRGQRVLVVGIGNSAVDIASDLAKTASKVYLSTRRGAWVVPRTALWGVPADMVANSRLAFSLPLRLLEWCVEKQADARIDHTRVGLRPKHGLLGAHPTINDELPAHLLNGRVEVRPHVASLSGREVAFEDGLREEVDTVILATGYDYRLDFVSPDVIQVAENRVRLYKYVFPPRLPHASLAVIGLVQAIGAVMPIAEIQSRWAVSLLLGRVKLPDTRQMEEEIERRERTMDAEYYASRRHTLQTFWIEYMDEVAMEFGAKPDLLAMLWRDPGLALRCFLGPCLPAQYRLTGPRPWPHAPAFIRQLWHRTTARPQHLRDPDGQSPPRNGEVGGARGAEGGGATDEPGGGTGEEGVAEVTDNEQVTNGHARFSAEKSPGSSSALLTSLSVRSSWRDWLTPDAVWLGGVFHFVYLLAIALGCFLWLLHRMS</sequence>
<comment type="function">
    <text evidence="13">Broad spectrum monooxygenase that catalyzes the oxygenation of a wide variety of nitrogen- and sulfur-containing compounds including xenobiotics. Catalyzes the S-oxygenation of hypotaurine to produce taurine, an organic osmolyte involved in cell volume regulation as well as a variety of cytoprotective and developmental processes. In vitro, catalyzes the N-oxygenation of trimethylamine (TMA) to produce trimethylamine N-oxide (TMAO) and could therefore participate to the detoxification of this compound that is generated by the action of gut microbiota from dietary precursors such as choline, choline containing compounds, betaine or L-carnitine.</text>
</comment>
<name>A0AAN9AKU4_9CAEN</name>
<feature type="compositionally biased region" description="Gly residues" evidence="19">
    <location>
        <begin position="584"/>
        <end position="606"/>
    </location>
</feature>
<evidence type="ECO:0000256" key="8">
    <source>
        <dbReference type="ARBA" id="ARBA00022857"/>
    </source>
</evidence>
<evidence type="ECO:0000256" key="1">
    <source>
        <dbReference type="ARBA" id="ARBA00001974"/>
    </source>
</evidence>
<evidence type="ECO:0000256" key="9">
    <source>
        <dbReference type="ARBA" id="ARBA00022989"/>
    </source>
</evidence>
<dbReference type="PRINTS" id="PR00370">
    <property type="entry name" value="FMOXYGENASE"/>
</dbReference>
<feature type="region of interest" description="Disordered" evidence="19">
    <location>
        <begin position="567"/>
        <end position="608"/>
    </location>
</feature>
<evidence type="ECO:0000256" key="17">
    <source>
        <dbReference type="ARBA" id="ARBA00049443"/>
    </source>
</evidence>
<comment type="cofactor">
    <cofactor evidence="1 18">
        <name>FAD</name>
        <dbReference type="ChEBI" id="CHEBI:57692"/>
    </cofactor>
</comment>
<evidence type="ECO:0000256" key="3">
    <source>
        <dbReference type="ARBA" id="ARBA00009183"/>
    </source>
</evidence>
<comment type="subcellular location">
    <subcellularLocation>
        <location evidence="2">Endoplasmic reticulum membrane</location>
        <topology evidence="2">Single-pass membrane protein</topology>
    </subcellularLocation>
</comment>
<accession>A0AAN9AKU4</accession>
<organism evidence="21 22">
    <name type="scientific">Littorina saxatilis</name>
    <dbReference type="NCBI Taxonomy" id="31220"/>
    <lineage>
        <taxon>Eukaryota</taxon>
        <taxon>Metazoa</taxon>
        <taxon>Spiralia</taxon>
        <taxon>Lophotrochozoa</taxon>
        <taxon>Mollusca</taxon>
        <taxon>Gastropoda</taxon>
        <taxon>Caenogastropoda</taxon>
        <taxon>Littorinimorpha</taxon>
        <taxon>Littorinoidea</taxon>
        <taxon>Littorinidae</taxon>
        <taxon>Littorina</taxon>
    </lineage>
</organism>
<evidence type="ECO:0000256" key="20">
    <source>
        <dbReference type="SAM" id="Phobius"/>
    </source>
</evidence>
<keyword evidence="7 18" id="KW-0274">FAD</keyword>
<evidence type="ECO:0000256" key="10">
    <source>
        <dbReference type="ARBA" id="ARBA00023002"/>
    </source>
</evidence>
<evidence type="ECO:0000256" key="11">
    <source>
        <dbReference type="ARBA" id="ARBA00023033"/>
    </source>
</evidence>
<feature type="compositionally biased region" description="Basic and acidic residues" evidence="19">
    <location>
        <begin position="173"/>
        <end position="183"/>
    </location>
</feature>
<comment type="catalytic activity">
    <reaction evidence="17">
        <text>N,N-dimethylaniline + NADPH + O2 + H(+) = N,N-dimethylaniline N-oxide + NADP(+) + H2O</text>
        <dbReference type="Rhea" id="RHEA:24468"/>
        <dbReference type="ChEBI" id="CHEBI:15377"/>
        <dbReference type="ChEBI" id="CHEBI:15378"/>
        <dbReference type="ChEBI" id="CHEBI:15379"/>
        <dbReference type="ChEBI" id="CHEBI:16269"/>
        <dbReference type="ChEBI" id="CHEBI:17735"/>
        <dbReference type="ChEBI" id="CHEBI:57783"/>
        <dbReference type="ChEBI" id="CHEBI:58349"/>
        <dbReference type="EC" id="1.14.13.8"/>
    </reaction>
    <physiologicalReaction direction="left-to-right" evidence="17">
        <dbReference type="Rhea" id="RHEA:24469"/>
    </physiologicalReaction>
</comment>
<dbReference type="AlphaFoldDB" id="A0AAN9AKU4"/>
<evidence type="ECO:0000313" key="22">
    <source>
        <dbReference type="Proteomes" id="UP001374579"/>
    </source>
</evidence>
<feature type="region of interest" description="Disordered" evidence="19">
    <location>
        <begin position="173"/>
        <end position="207"/>
    </location>
</feature>
<protein>
    <recommendedName>
        <fullName evidence="18">Flavin-containing monooxygenase</fullName>
        <ecNumber evidence="18">1.-.-.-</ecNumber>
    </recommendedName>
</protein>
<evidence type="ECO:0000256" key="7">
    <source>
        <dbReference type="ARBA" id="ARBA00022827"/>
    </source>
</evidence>